<evidence type="ECO:0000256" key="1">
    <source>
        <dbReference type="SAM" id="SignalP"/>
    </source>
</evidence>
<evidence type="ECO:0000313" key="3">
    <source>
        <dbReference type="Proteomes" id="UP001152320"/>
    </source>
</evidence>
<protein>
    <submittedName>
        <fullName evidence="2">Uncharacterized protein</fullName>
    </submittedName>
</protein>
<comment type="caution">
    <text evidence="2">The sequence shown here is derived from an EMBL/GenBank/DDBJ whole genome shotgun (WGS) entry which is preliminary data.</text>
</comment>
<proteinExistence type="predicted"/>
<gene>
    <name evidence="2" type="ORF">HOLleu_22402</name>
</gene>
<organism evidence="2 3">
    <name type="scientific">Holothuria leucospilota</name>
    <name type="common">Black long sea cucumber</name>
    <name type="synonym">Mertensiothuria leucospilota</name>
    <dbReference type="NCBI Taxonomy" id="206669"/>
    <lineage>
        <taxon>Eukaryota</taxon>
        <taxon>Metazoa</taxon>
        <taxon>Echinodermata</taxon>
        <taxon>Eleutherozoa</taxon>
        <taxon>Echinozoa</taxon>
        <taxon>Holothuroidea</taxon>
        <taxon>Aspidochirotacea</taxon>
        <taxon>Aspidochirotida</taxon>
        <taxon>Holothuriidae</taxon>
        <taxon>Holothuria</taxon>
    </lineage>
</organism>
<dbReference type="EMBL" id="JAIZAY010000010">
    <property type="protein sequence ID" value="KAJ8035240.1"/>
    <property type="molecule type" value="Genomic_DNA"/>
</dbReference>
<dbReference type="Proteomes" id="UP001152320">
    <property type="component" value="Chromosome 10"/>
</dbReference>
<keyword evidence="3" id="KW-1185">Reference proteome</keyword>
<accession>A0A9Q1BZ32</accession>
<evidence type="ECO:0000313" key="2">
    <source>
        <dbReference type="EMBL" id="KAJ8035240.1"/>
    </source>
</evidence>
<keyword evidence="1" id="KW-0732">Signal</keyword>
<feature type="chain" id="PRO_5040276833" evidence="1">
    <location>
        <begin position="23"/>
        <end position="305"/>
    </location>
</feature>
<name>A0A9Q1BZ32_HOLLE</name>
<sequence length="305" mass="34789">MLYFQYFVLFVVMSPTFPPIWATSVKFSDHTFDGWMAEFPVTTEKMQSILDKINSESGKNDVKFTLPPLGLMPDNTYVISIAYGKVTYPSLEKVITPELKEKYSTEHDVLHFSFPFLNSEKDPNLRLKFMYITFTGTDDPYVEPNVVMPHLHADQLHVETTEEGIVKMSFVYDDLTLNMTGKISGKCHKPPDRTVEVLDEYVRELTISHIPVDLSVCEDLACIDLQYCKVARQYGSEIKAAGTNVCQFWTSTSSIRRCSSTFHIDYISNDLKEFIGLDDDVVDSIESESFKGLLVDISLRFPCVE</sequence>
<dbReference type="AlphaFoldDB" id="A0A9Q1BZ32"/>
<reference evidence="2" key="1">
    <citation type="submission" date="2021-10" db="EMBL/GenBank/DDBJ databases">
        <title>Tropical sea cucumber genome reveals ecological adaptation and Cuvierian tubules defense mechanism.</title>
        <authorList>
            <person name="Chen T."/>
        </authorList>
    </citation>
    <scope>NUCLEOTIDE SEQUENCE</scope>
    <source>
        <strain evidence="2">Nanhai2018</strain>
        <tissue evidence="2">Muscle</tissue>
    </source>
</reference>
<feature type="signal peptide" evidence="1">
    <location>
        <begin position="1"/>
        <end position="22"/>
    </location>
</feature>